<dbReference type="InterPro" id="IPR036869">
    <property type="entry name" value="J_dom_sf"/>
</dbReference>
<dbReference type="SMART" id="SM00271">
    <property type="entry name" value="DnaJ"/>
    <property type="match status" value="1"/>
</dbReference>
<dbReference type="PRINTS" id="PR00625">
    <property type="entry name" value="JDOMAIN"/>
</dbReference>
<dbReference type="Gene3D" id="1.10.287.110">
    <property type="entry name" value="DnaJ domain"/>
    <property type="match status" value="1"/>
</dbReference>
<dbReference type="InterPro" id="IPR019734">
    <property type="entry name" value="TPR_rpt"/>
</dbReference>
<keyword evidence="5" id="KW-1185">Reference proteome</keyword>
<dbReference type="Gene3D" id="1.25.40.10">
    <property type="entry name" value="Tetratricopeptide repeat domain"/>
    <property type="match status" value="1"/>
</dbReference>
<reference evidence="4 5" key="1">
    <citation type="submission" date="2024-02" db="EMBL/GenBank/DDBJ databases">
        <authorList>
            <person name="Vignale AGUSTIN F."/>
            <person name="Sosa J E."/>
            <person name="Modenutti C."/>
        </authorList>
    </citation>
    <scope>NUCLEOTIDE SEQUENCE [LARGE SCALE GENOMIC DNA]</scope>
</reference>
<feature type="compositionally biased region" description="Basic and acidic residues" evidence="2">
    <location>
        <begin position="257"/>
        <end position="271"/>
    </location>
</feature>
<dbReference type="SUPFAM" id="SSF46565">
    <property type="entry name" value="Chaperone J-domain"/>
    <property type="match status" value="1"/>
</dbReference>
<dbReference type="CDD" id="cd06257">
    <property type="entry name" value="DnaJ"/>
    <property type="match status" value="1"/>
</dbReference>
<evidence type="ECO:0000259" key="3">
    <source>
        <dbReference type="PROSITE" id="PS50076"/>
    </source>
</evidence>
<feature type="domain" description="J" evidence="3">
    <location>
        <begin position="181"/>
        <end position="269"/>
    </location>
</feature>
<keyword evidence="1" id="KW-0175">Coiled coil</keyword>
<dbReference type="InterPro" id="IPR001623">
    <property type="entry name" value="DnaJ_domain"/>
</dbReference>
<feature type="coiled-coil region" evidence="1">
    <location>
        <begin position="111"/>
        <end position="145"/>
    </location>
</feature>
<evidence type="ECO:0000313" key="5">
    <source>
        <dbReference type="Proteomes" id="UP001642360"/>
    </source>
</evidence>
<comment type="caution">
    <text evidence="4">The sequence shown here is derived from an EMBL/GenBank/DDBJ whole genome shotgun (WGS) entry which is preliminary data.</text>
</comment>
<dbReference type="PANTHER" id="PTHR45181">
    <property type="entry name" value="HEAT SHOCK PROTEIN DNAJ WITH TETRATRICOPEPTIDE REPEAT-CONTAINING PROTEIN"/>
    <property type="match status" value="1"/>
</dbReference>
<dbReference type="AlphaFoldDB" id="A0ABC8US11"/>
<name>A0ABC8US11_9AQUA</name>
<dbReference type="SMART" id="SM00028">
    <property type="entry name" value="TPR"/>
    <property type="match status" value="3"/>
</dbReference>
<evidence type="ECO:0000256" key="1">
    <source>
        <dbReference type="SAM" id="Coils"/>
    </source>
</evidence>
<sequence>MYEEFTSVLDKANRLFSYKLLGFSNKSLQNIAQKPQKKAGNEAFQSGRHKEAVEHYTAAISSSAESLPFAAICFCNRAAAHQALGEISDAIADCSLAIAFDGNYPKAISRRATLYEMIRDYEQAANDLQRLVSLLENQSREKVQQSDTPNRSCGNIVKELKRAHNRLSSMEEKAKKGIPLDHYLILGVDASDTASEIKKAYRKAALRHHPDKAGQFLVRSESGDDGQLWKEIAEKVHKDADKLFKMIGEAYTVLSDPTKRSNHNFEEEGRKAQKNSNRSSSSSSTGKSSDFYSSPFERSWSSGKPSNFYGSPFERSSNRRYWQESKSYDDSRY</sequence>
<evidence type="ECO:0000256" key="2">
    <source>
        <dbReference type="SAM" id="MobiDB-lite"/>
    </source>
</evidence>
<gene>
    <name evidence="4" type="ORF">ILEXP_LOCUS54123</name>
</gene>
<feature type="compositionally biased region" description="Low complexity" evidence="2">
    <location>
        <begin position="276"/>
        <end position="294"/>
    </location>
</feature>
<dbReference type="InterPro" id="IPR011990">
    <property type="entry name" value="TPR-like_helical_dom_sf"/>
</dbReference>
<feature type="region of interest" description="Disordered" evidence="2">
    <location>
        <begin position="257"/>
        <end position="314"/>
    </location>
</feature>
<feature type="compositionally biased region" description="Polar residues" evidence="2">
    <location>
        <begin position="299"/>
        <end position="309"/>
    </location>
</feature>
<dbReference type="Proteomes" id="UP001642360">
    <property type="component" value="Unassembled WGS sequence"/>
</dbReference>
<dbReference type="Pfam" id="PF00226">
    <property type="entry name" value="DnaJ"/>
    <property type="match status" value="1"/>
</dbReference>
<dbReference type="PANTHER" id="PTHR45181:SF8">
    <property type="entry name" value="HEAT SHOCK PROTEIN DNAJ WITH TETRATRICOPEPTIDE REPEAT-CONTAINING PROTEIN"/>
    <property type="match status" value="1"/>
</dbReference>
<proteinExistence type="predicted"/>
<organism evidence="4 5">
    <name type="scientific">Ilex paraguariensis</name>
    <name type="common">yerba mate</name>
    <dbReference type="NCBI Taxonomy" id="185542"/>
    <lineage>
        <taxon>Eukaryota</taxon>
        <taxon>Viridiplantae</taxon>
        <taxon>Streptophyta</taxon>
        <taxon>Embryophyta</taxon>
        <taxon>Tracheophyta</taxon>
        <taxon>Spermatophyta</taxon>
        <taxon>Magnoliopsida</taxon>
        <taxon>eudicotyledons</taxon>
        <taxon>Gunneridae</taxon>
        <taxon>Pentapetalae</taxon>
        <taxon>asterids</taxon>
        <taxon>campanulids</taxon>
        <taxon>Aquifoliales</taxon>
        <taxon>Aquifoliaceae</taxon>
        <taxon>Ilex</taxon>
    </lineage>
</organism>
<dbReference type="PROSITE" id="PS50076">
    <property type="entry name" value="DNAJ_2"/>
    <property type="match status" value="1"/>
</dbReference>
<dbReference type="SUPFAM" id="SSF48452">
    <property type="entry name" value="TPR-like"/>
    <property type="match status" value="1"/>
</dbReference>
<dbReference type="EMBL" id="CAUOFW020008769">
    <property type="protein sequence ID" value="CAK9183828.1"/>
    <property type="molecule type" value="Genomic_DNA"/>
</dbReference>
<evidence type="ECO:0000313" key="4">
    <source>
        <dbReference type="EMBL" id="CAK9183828.1"/>
    </source>
</evidence>
<accession>A0ABC8US11</accession>
<protein>
    <recommendedName>
        <fullName evidence="3">J domain-containing protein</fullName>
    </recommendedName>
</protein>